<dbReference type="NCBIfam" id="NF038017">
    <property type="entry name" value="ABC_perm1"/>
    <property type="match status" value="1"/>
</dbReference>
<comment type="similarity">
    <text evidence="5">Belongs to the binding-protein-dependent transport system permease family.</text>
</comment>
<evidence type="ECO:0000259" key="6">
    <source>
        <dbReference type="PROSITE" id="PS50928"/>
    </source>
</evidence>
<keyword evidence="3 5" id="KW-1133">Transmembrane helix</keyword>
<dbReference type="Proteomes" id="UP000198656">
    <property type="component" value="Unassembled WGS sequence"/>
</dbReference>
<feature type="transmembrane region" description="Helical" evidence="5">
    <location>
        <begin position="203"/>
        <end position="225"/>
    </location>
</feature>
<evidence type="ECO:0000256" key="4">
    <source>
        <dbReference type="ARBA" id="ARBA00023136"/>
    </source>
</evidence>
<comment type="subcellular location">
    <subcellularLocation>
        <location evidence="5">Cell membrane</location>
        <topology evidence="5">Multi-pass membrane protein</topology>
    </subcellularLocation>
    <subcellularLocation>
        <location evidence="1">Membrane</location>
        <topology evidence="1">Multi-pass membrane protein</topology>
    </subcellularLocation>
</comment>
<dbReference type="EMBL" id="FNCP01000012">
    <property type="protein sequence ID" value="SDH35737.1"/>
    <property type="molecule type" value="Genomic_DNA"/>
</dbReference>
<dbReference type="PANTHER" id="PTHR43632">
    <property type="entry name" value="PERMEASE COMPONENT OF TUNGSTATE ABC TRANSPORTER"/>
    <property type="match status" value="1"/>
</dbReference>
<evidence type="ECO:0000256" key="1">
    <source>
        <dbReference type="ARBA" id="ARBA00004141"/>
    </source>
</evidence>
<dbReference type="Gene3D" id="1.10.3720.10">
    <property type="entry name" value="MetI-like"/>
    <property type="match status" value="1"/>
</dbReference>
<feature type="transmembrane region" description="Helical" evidence="5">
    <location>
        <begin position="65"/>
        <end position="86"/>
    </location>
</feature>
<dbReference type="OrthoDB" id="9781724at2"/>
<dbReference type="SUPFAM" id="SSF161098">
    <property type="entry name" value="MetI-like"/>
    <property type="match status" value="1"/>
</dbReference>
<keyword evidence="4 5" id="KW-0472">Membrane</keyword>
<dbReference type="CDD" id="cd06261">
    <property type="entry name" value="TM_PBP2"/>
    <property type="match status" value="1"/>
</dbReference>
<gene>
    <name evidence="7" type="ORF">SAMN05443529_112102</name>
</gene>
<proteinExistence type="inferred from homology"/>
<sequence length="233" mass="24725">MEMIWQGILAALRLLITGDPEVMEITLLTLRVSTIGTLISLLIGIPFGTVLALKAFPGRRVVLSIVNTGMGLPPVVVGLWVSIFLWRSGPFGFLNIMYTPTAIIIAQAIIASPIVAALTCAALQQTNPKLRLQIKALGATRLQYVWLLLKEVRYSLLAAIIAGFGAIVSEIGASMAVGGNIQGQTRVLTTATVLEVSKGNFDIAIALSIILCLLAYGATLCLTLLQQKQQGGA</sequence>
<evidence type="ECO:0000256" key="3">
    <source>
        <dbReference type="ARBA" id="ARBA00022989"/>
    </source>
</evidence>
<dbReference type="RefSeq" id="WP_014902128.1">
    <property type="nucleotide sequence ID" value="NZ_FNCP01000012.1"/>
</dbReference>
<dbReference type="AlphaFoldDB" id="A0A1G8BRB7"/>
<feature type="transmembrane region" description="Helical" evidence="5">
    <location>
        <begin position="98"/>
        <end position="123"/>
    </location>
</feature>
<dbReference type="InterPro" id="IPR035906">
    <property type="entry name" value="MetI-like_sf"/>
</dbReference>
<dbReference type="PROSITE" id="PS50928">
    <property type="entry name" value="ABC_TM1"/>
    <property type="match status" value="1"/>
</dbReference>
<dbReference type="STRING" id="1121419.SAMN05443529_112102"/>
<feature type="transmembrane region" description="Helical" evidence="5">
    <location>
        <begin position="144"/>
        <end position="168"/>
    </location>
</feature>
<evidence type="ECO:0000313" key="8">
    <source>
        <dbReference type="Proteomes" id="UP000198656"/>
    </source>
</evidence>
<dbReference type="Pfam" id="PF00528">
    <property type="entry name" value="BPD_transp_1"/>
    <property type="match status" value="1"/>
</dbReference>
<dbReference type="GO" id="GO:0005886">
    <property type="term" value="C:plasma membrane"/>
    <property type="evidence" value="ECO:0007669"/>
    <property type="project" value="UniProtKB-SubCell"/>
</dbReference>
<feature type="domain" description="ABC transmembrane type-1" evidence="6">
    <location>
        <begin position="26"/>
        <end position="222"/>
    </location>
</feature>
<feature type="transmembrane region" description="Helical" evidence="5">
    <location>
        <begin position="28"/>
        <end position="53"/>
    </location>
</feature>
<keyword evidence="8" id="KW-1185">Reference proteome</keyword>
<evidence type="ECO:0000256" key="2">
    <source>
        <dbReference type="ARBA" id="ARBA00022692"/>
    </source>
</evidence>
<evidence type="ECO:0000313" key="7">
    <source>
        <dbReference type="EMBL" id="SDH35737.1"/>
    </source>
</evidence>
<accession>A0A1G8BRB7</accession>
<dbReference type="InterPro" id="IPR049783">
    <property type="entry name" value="ABC_perm_TupB-like"/>
</dbReference>
<reference evidence="8" key="1">
    <citation type="submission" date="2016-10" db="EMBL/GenBank/DDBJ databases">
        <authorList>
            <person name="Varghese N."/>
            <person name="Submissions S."/>
        </authorList>
    </citation>
    <scope>NUCLEOTIDE SEQUENCE [LARGE SCALE GENOMIC DNA]</scope>
    <source>
        <strain evidence="8">DSM 8344</strain>
    </source>
</reference>
<keyword evidence="2 5" id="KW-0812">Transmembrane</keyword>
<organism evidence="7 8">
    <name type="scientific">Desulfosporosinus hippei DSM 8344</name>
    <dbReference type="NCBI Taxonomy" id="1121419"/>
    <lineage>
        <taxon>Bacteria</taxon>
        <taxon>Bacillati</taxon>
        <taxon>Bacillota</taxon>
        <taxon>Clostridia</taxon>
        <taxon>Eubacteriales</taxon>
        <taxon>Desulfitobacteriaceae</taxon>
        <taxon>Desulfosporosinus</taxon>
    </lineage>
</organism>
<dbReference type="PANTHER" id="PTHR43632:SF1">
    <property type="entry name" value="PERMEASE COMPONENT OF TUNGSTATE ABC TRANSPORTER"/>
    <property type="match status" value="1"/>
</dbReference>
<keyword evidence="5" id="KW-0813">Transport</keyword>
<evidence type="ECO:0000256" key="5">
    <source>
        <dbReference type="RuleBase" id="RU363032"/>
    </source>
</evidence>
<dbReference type="InterPro" id="IPR000515">
    <property type="entry name" value="MetI-like"/>
</dbReference>
<protein>
    <submittedName>
        <fullName evidence="7">Tungstate transport system permease protein</fullName>
    </submittedName>
</protein>
<dbReference type="GO" id="GO:0055085">
    <property type="term" value="P:transmembrane transport"/>
    <property type="evidence" value="ECO:0007669"/>
    <property type="project" value="InterPro"/>
</dbReference>
<name>A0A1G8BRB7_9FIRM</name>